<dbReference type="InterPro" id="IPR002035">
    <property type="entry name" value="VWF_A"/>
</dbReference>
<dbReference type="SMART" id="SM00327">
    <property type="entry name" value="VWA"/>
    <property type="match status" value="1"/>
</dbReference>
<evidence type="ECO:0000313" key="4">
    <source>
        <dbReference type="Proteomes" id="UP000242861"/>
    </source>
</evidence>
<dbReference type="PANTHER" id="PTHR41248">
    <property type="entry name" value="NORD PROTEIN"/>
    <property type="match status" value="1"/>
</dbReference>
<accession>A0A2I0CNF8</accession>
<dbReference type="EMBL" id="PIYS01000023">
    <property type="protein sequence ID" value="PKF70613.1"/>
    <property type="molecule type" value="Genomic_DNA"/>
</dbReference>
<dbReference type="AlphaFoldDB" id="A0A2I0CNF8"/>
<sequence length="614" mass="70191">MAFTVELEEWVGSAWHRFITRRASPDFPEARVELQSMQRSLALLFRALGGAAGVSVDAASARELLVRRNLVQQVAGTCQQLPVAWCDSNNLRLPASLAVYPQVALNQELYRWLALLAAQSGPMRHWARDNQRWTQQLLEQFPALRPRYQRLVEAHLPLRPDPAQLPREEAALERALQQALREPGSVSQFPRSERAPWPLPMWLYPAENLGAPQSSELSEDNGEEQGGQPPRQDSKLRKRGKRIEEQSGKDGLLLFRLENLFSWSEHVELDRCEDDSEDLDASRVAEDLDELALSRKRMRKGGGLKLDLDLPAADFDDLPLGPGIKLPEWDYRKQQLIDDFVNLQLMLPRGSEPKGLPAHLAPLARRLRRQFENLRHTRQWLRGQPQGSELDLQAWLDFHVERQHGQCAERGLFMEQRNTRRDLACLLLADLSMSTDAHLNNHSRVIDVIVDSLLLFGEALSAVGDDFALYGFSSLRRQQVRLQELKSFQQRYNDDTRGRIQALKPGYYTRMGAAIRQATRQLEGCPQRRKLLLLVTDGKPNDIDLYEGRYGVEDTRQAVLEARSKGLLPFCITIDREAGAYLPYMFGANGYTLIHQPEQLPTRLPQLYRQLTRD</sequence>
<dbReference type="InterPro" id="IPR051928">
    <property type="entry name" value="NorD/CobT"/>
</dbReference>
<organism evidence="3 4">
    <name type="scientific">Pseudomonas fluvialis</name>
    <dbReference type="NCBI Taxonomy" id="1793966"/>
    <lineage>
        <taxon>Bacteria</taxon>
        <taxon>Pseudomonadati</taxon>
        <taxon>Pseudomonadota</taxon>
        <taxon>Gammaproteobacteria</taxon>
        <taxon>Pseudomonadales</taxon>
        <taxon>Pseudomonadaceae</taxon>
        <taxon>Pseudomonas</taxon>
    </lineage>
</organism>
<evidence type="ECO:0000313" key="3">
    <source>
        <dbReference type="EMBL" id="PKF70613.1"/>
    </source>
</evidence>
<dbReference type="Proteomes" id="UP000242861">
    <property type="component" value="Unassembled WGS sequence"/>
</dbReference>
<dbReference type="SUPFAM" id="SSF53300">
    <property type="entry name" value="vWA-like"/>
    <property type="match status" value="1"/>
</dbReference>
<dbReference type="PROSITE" id="PS50234">
    <property type="entry name" value="VWFA"/>
    <property type="match status" value="1"/>
</dbReference>
<dbReference type="Gene3D" id="3.40.50.410">
    <property type="entry name" value="von Willebrand factor, type A domain"/>
    <property type="match status" value="1"/>
</dbReference>
<proteinExistence type="predicted"/>
<evidence type="ECO:0000256" key="1">
    <source>
        <dbReference type="SAM" id="MobiDB-lite"/>
    </source>
</evidence>
<dbReference type="PANTHER" id="PTHR41248:SF1">
    <property type="entry name" value="NORD PROTEIN"/>
    <property type="match status" value="1"/>
</dbReference>
<name>A0A2I0CNF8_9PSED</name>
<feature type="region of interest" description="Disordered" evidence="1">
    <location>
        <begin position="211"/>
        <end position="243"/>
    </location>
</feature>
<gene>
    <name evidence="3" type="ORF">CW360_12455</name>
</gene>
<feature type="domain" description="VWFA" evidence="2">
    <location>
        <begin position="422"/>
        <end position="611"/>
    </location>
</feature>
<dbReference type="CDD" id="cd01454">
    <property type="entry name" value="vWA_norD_type"/>
    <property type="match status" value="1"/>
</dbReference>
<evidence type="ECO:0000259" key="2">
    <source>
        <dbReference type="PROSITE" id="PS50234"/>
    </source>
</evidence>
<comment type="caution">
    <text evidence="3">The sequence shown here is derived from an EMBL/GenBank/DDBJ whole genome shotgun (WGS) entry which is preliminary data.</text>
</comment>
<dbReference type="Pfam" id="PF00092">
    <property type="entry name" value="VWA"/>
    <property type="match status" value="1"/>
</dbReference>
<reference evidence="4" key="1">
    <citation type="submission" date="2017-12" db="EMBL/GenBank/DDBJ databases">
        <authorList>
            <person name="Yu X.-Y."/>
        </authorList>
    </citation>
    <scope>NUCLEOTIDE SEQUENCE [LARGE SCALE GENOMIC DNA]</scope>
    <source>
        <strain evidence="4">ZYSR67-Z</strain>
    </source>
</reference>
<protein>
    <submittedName>
        <fullName evidence="3">Nitric oxide reductase activation protein NorD</fullName>
    </submittedName>
</protein>
<dbReference type="RefSeq" id="WP_101193917.1">
    <property type="nucleotide sequence ID" value="NZ_PIYS01000023.1"/>
</dbReference>
<dbReference type="InterPro" id="IPR036465">
    <property type="entry name" value="vWFA_dom_sf"/>
</dbReference>